<evidence type="ECO:0000313" key="2">
    <source>
        <dbReference type="EMBL" id="CDW37665.1"/>
    </source>
</evidence>
<accession>A0A0K2UHV2</accession>
<dbReference type="GO" id="GO:0008276">
    <property type="term" value="F:protein methyltransferase activity"/>
    <property type="evidence" value="ECO:0007669"/>
    <property type="project" value="UniProtKB-ARBA"/>
</dbReference>
<dbReference type="PANTHER" id="PTHR46455">
    <property type="entry name" value="SET AND MYND DOMAIN CONTAINING, ARTHROPOD-SPECIFIC, MEMBER 4, ISOFORM A"/>
    <property type="match status" value="1"/>
</dbReference>
<sequence>MTGMCQYYCSKCDWPLCSVKCETGSMHERECSFFQLHKPKFNINDFRRACPSYNSIMTLRALWLRENDSERWIMIDKLMDHLEAVDISSTKMEVVDFIRDNCKLTQFSEKEILHVLGIIDTNAYIVGENPNKDIDIQGVYPITSILNHSCTGNTLCYALEDYTFVCRAVTSIKRGEELTTNYLHYHYHFFGSSYRLKDCASFWHFRCSCKRCTDSTEFNTNVDAIVCQDCAKVHGLDEAGYLLPMSTSAPNSDWVCSKCFTNISYYDIQELLDEWWDTVDNVPKYDVPLLERKHHELINYFKPSHYYVMEIKRRLITNIGETKGYEIESVARPWLEKKIEYCREHLQLQKVLAPGFSEYRAYISSHLAEALYYLTIKDKKLGSIDIDTAISRMEEVAEHLLVVINVWDKYRKRSDEQKVAENARKLLEKVDNSYLHRNYALKLDEGFLLHHGKLI</sequence>
<dbReference type="GO" id="GO:0008170">
    <property type="term" value="F:N-methyltransferase activity"/>
    <property type="evidence" value="ECO:0007669"/>
    <property type="project" value="UniProtKB-ARBA"/>
</dbReference>
<dbReference type="Pfam" id="PF00856">
    <property type="entry name" value="SET"/>
    <property type="match status" value="1"/>
</dbReference>
<dbReference type="CDD" id="cd20071">
    <property type="entry name" value="SET_SMYD"/>
    <property type="match status" value="1"/>
</dbReference>
<dbReference type="Gene3D" id="6.10.140.2220">
    <property type="match status" value="1"/>
</dbReference>
<dbReference type="Gene3D" id="2.170.270.10">
    <property type="entry name" value="SET domain"/>
    <property type="match status" value="1"/>
</dbReference>
<dbReference type="PANTHER" id="PTHR46455:SF5">
    <property type="entry name" value="SET AND MYND DOMAIN CONTAINING, ARTHROPOD-SPECIFIC, MEMBER 4, ISOFORM A"/>
    <property type="match status" value="1"/>
</dbReference>
<proteinExistence type="predicted"/>
<dbReference type="EMBL" id="HACA01020304">
    <property type="protein sequence ID" value="CDW37665.1"/>
    <property type="molecule type" value="Transcribed_RNA"/>
</dbReference>
<dbReference type="GO" id="GO:0008757">
    <property type="term" value="F:S-adenosylmethionine-dependent methyltransferase activity"/>
    <property type="evidence" value="ECO:0007669"/>
    <property type="project" value="UniProtKB-ARBA"/>
</dbReference>
<dbReference type="OrthoDB" id="3174329at2759"/>
<dbReference type="PROSITE" id="PS50280">
    <property type="entry name" value="SET"/>
    <property type="match status" value="1"/>
</dbReference>
<protein>
    <submittedName>
        <fullName evidence="2">Protein msta, isoform Alike [Bombyx mori]</fullName>
    </submittedName>
</protein>
<evidence type="ECO:0000259" key="1">
    <source>
        <dbReference type="PROSITE" id="PS50280"/>
    </source>
</evidence>
<feature type="domain" description="SET" evidence="1">
    <location>
        <begin position="39"/>
        <end position="183"/>
    </location>
</feature>
<dbReference type="AlphaFoldDB" id="A0A0K2UHV2"/>
<dbReference type="InterPro" id="IPR001214">
    <property type="entry name" value="SET_dom"/>
</dbReference>
<dbReference type="SUPFAM" id="SSF82199">
    <property type="entry name" value="SET domain"/>
    <property type="match status" value="1"/>
</dbReference>
<dbReference type="Gene3D" id="1.10.220.160">
    <property type="match status" value="1"/>
</dbReference>
<reference evidence="2" key="1">
    <citation type="submission" date="2014-05" db="EMBL/GenBank/DDBJ databases">
        <authorList>
            <person name="Chronopoulou M."/>
        </authorList>
    </citation>
    <scope>NUCLEOTIDE SEQUENCE</scope>
    <source>
        <tissue evidence="2">Whole organism</tissue>
    </source>
</reference>
<dbReference type="InterPro" id="IPR046341">
    <property type="entry name" value="SET_dom_sf"/>
</dbReference>
<dbReference type="InterPro" id="IPR053010">
    <property type="entry name" value="SET_SmydA-8"/>
</dbReference>
<organism evidence="2">
    <name type="scientific">Lepeophtheirus salmonis</name>
    <name type="common">Salmon louse</name>
    <name type="synonym">Caligus salmonis</name>
    <dbReference type="NCBI Taxonomy" id="72036"/>
    <lineage>
        <taxon>Eukaryota</taxon>
        <taxon>Metazoa</taxon>
        <taxon>Ecdysozoa</taxon>
        <taxon>Arthropoda</taxon>
        <taxon>Crustacea</taxon>
        <taxon>Multicrustacea</taxon>
        <taxon>Hexanauplia</taxon>
        <taxon>Copepoda</taxon>
        <taxon>Siphonostomatoida</taxon>
        <taxon>Caligidae</taxon>
        <taxon>Lepeophtheirus</taxon>
    </lineage>
</organism>
<name>A0A0K2UHV2_LEPSM</name>